<keyword evidence="5 9" id="KW-0812">Transmembrane</keyword>
<dbReference type="HAMAP" id="MF_00911">
    <property type="entry name" value="FtsQ_subfam"/>
    <property type="match status" value="1"/>
</dbReference>
<keyword evidence="3 9" id="KW-0997">Cell inner membrane</keyword>
<dbReference type="InterPro" id="IPR013685">
    <property type="entry name" value="POTRA_FtsQ_type"/>
</dbReference>
<dbReference type="GO" id="GO:0005886">
    <property type="term" value="C:plasma membrane"/>
    <property type="evidence" value="ECO:0007669"/>
    <property type="project" value="UniProtKB-SubCell"/>
</dbReference>
<dbReference type="PANTHER" id="PTHR35851:SF1">
    <property type="entry name" value="CELL DIVISION PROTEIN FTSQ"/>
    <property type="match status" value="1"/>
</dbReference>
<reference evidence="12 13" key="1">
    <citation type="submission" date="2020-08" db="EMBL/GenBank/DDBJ databases">
        <title>Genomic Encyclopedia of Type Strains, Phase IV (KMG-IV): sequencing the most valuable type-strain genomes for metagenomic binning, comparative biology and taxonomic classification.</title>
        <authorList>
            <person name="Goeker M."/>
        </authorList>
    </citation>
    <scope>NUCLEOTIDE SEQUENCE [LARGE SCALE GENOMIC DNA]</scope>
    <source>
        <strain evidence="12 13">DSM 11590</strain>
    </source>
</reference>
<dbReference type="Proteomes" id="UP000544872">
    <property type="component" value="Unassembled WGS sequence"/>
</dbReference>
<dbReference type="RefSeq" id="WP_184261841.1">
    <property type="nucleotide sequence ID" value="NZ_JACIIX010000002.1"/>
</dbReference>
<feature type="region of interest" description="Disordered" evidence="10">
    <location>
        <begin position="258"/>
        <end position="303"/>
    </location>
</feature>
<dbReference type="EMBL" id="JACIIX010000002">
    <property type="protein sequence ID" value="MBB6209513.1"/>
    <property type="molecule type" value="Genomic_DNA"/>
</dbReference>
<comment type="caution">
    <text evidence="12">The sequence shown here is derived from an EMBL/GenBank/DDBJ whole genome shotgun (WGS) entry which is preliminary data.</text>
</comment>
<keyword evidence="7 9" id="KW-0472">Membrane</keyword>
<dbReference type="PROSITE" id="PS51779">
    <property type="entry name" value="POTRA"/>
    <property type="match status" value="1"/>
</dbReference>
<evidence type="ECO:0000256" key="9">
    <source>
        <dbReference type="HAMAP-Rule" id="MF_00911"/>
    </source>
</evidence>
<comment type="subcellular location">
    <subcellularLocation>
        <location evidence="9">Cell inner membrane</location>
        <topology evidence="9">Single-pass type II membrane protein</topology>
    </subcellularLocation>
    <subcellularLocation>
        <location evidence="1">Membrane</location>
    </subcellularLocation>
    <text evidence="9">Localizes to the division septum.</text>
</comment>
<dbReference type="InterPro" id="IPR005548">
    <property type="entry name" value="Cell_div_FtsQ/DivIB_C"/>
</dbReference>
<dbReference type="GO" id="GO:0043093">
    <property type="term" value="P:FtsZ-dependent cytokinesis"/>
    <property type="evidence" value="ECO:0007669"/>
    <property type="project" value="UniProtKB-UniRule"/>
</dbReference>
<evidence type="ECO:0000256" key="10">
    <source>
        <dbReference type="SAM" id="MobiDB-lite"/>
    </source>
</evidence>
<keyword evidence="13" id="KW-1185">Reference proteome</keyword>
<evidence type="ECO:0000256" key="1">
    <source>
        <dbReference type="ARBA" id="ARBA00004370"/>
    </source>
</evidence>
<keyword evidence="2 9" id="KW-1003">Cell membrane</keyword>
<keyword evidence="8 9" id="KW-0131">Cell cycle</keyword>
<feature type="domain" description="POTRA" evidence="11">
    <location>
        <begin position="62"/>
        <end position="130"/>
    </location>
</feature>
<comment type="function">
    <text evidence="9">Essential cell division protein.</text>
</comment>
<dbReference type="GO" id="GO:0032153">
    <property type="term" value="C:cell division site"/>
    <property type="evidence" value="ECO:0007669"/>
    <property type="project" value="UniProtKB-UniRule"/>
</dbReference>
<keyword evidence="6 9" id="KW-1133">Transmembrane helix</keyword>
<evidence type="ECO:0000313" key="13">
    <source>
        <dbReference type="Proteomes" id="UP000544872"/>
    </source>
</evidence>
<dbReference type="AlphaFoldDB" id="A0A7W9ZDI2"/>
<evidence type="ECO:0000256" key="4">
    <source>
        <dbReference type="ARBA" id="ARBA00022618"/>
    </source>
</evidence>
<gene>
    <name evidence="9" type="primary">ftsQ</name>
    <name evidence="12" type="ORF">FHS48_000915</name>
</gene>
<dbReference type="Pfam" id="PF03799">
    <property type="entry name" value="FtsQ_DivIB_C"/>
    <property type="match status" value="1"/>
</dbReference>
<evidence type="ECO:0000256" key="7">
    <source>
        <dbReference type="ARBA" id="ARBA00023136"/>
    </source>
</evidence>
<dbReference type="PANTHER" id="PTHR35851">
    <property type="entry name" value="CELL DIVISION PROTEIN FTSQ"/>
    <property type="match status" value="1"/>
</dbReference>
<dbReference type="Pfam" id="PF08478">
    <property type="entry name" value="POTRA_1"/>
    <property type="match status" value="1"/>
</dbReference>
<accession>A0A7W9ZDI2</accession>
<protein>
    <recommendedName>
        <fullName evidence="9">Cell division protein FtsQ</fullName>
    </recommendedName>
</protein>
<dbReference type="GO" id="GO:0090529">
    <property type="term" value="P:cell septum assembly"/>
    <property type="evidence" value="ECO:0007669"/>
    <property type="project" value="InterPro"/>
</dbReference>
<dbReference type="InterPro" id="IPR026579">
    <property type="entry name" value="FtsQ"/>
</dbReference>
<evidence type="ECO:0000256" key="3">
    <source>
        <dbReference type="ARBA" id="ARBA00022519"/>
    </source>
</evidence>
<keyword evidence="4 9" id="KW-0132">Cell division</keyword>
<evidence type="ECO:0000259" key="11">
    <source>
        <dbReference type="PROSITE" id="PS51779"/>
    </source>
</evidence>
<evidence type="ECO:0000256" key="6">
    <source>
        <dbReference type="ARBA" id="ARBA00022989"/>
    </source>
</evidence>
<evidence type="ECO:0000256" key="8">
    <source>
        <dbReference type="ARBA" id="ARBA00023306"/>
    </source>
</evidence>
<comment type="similarity">
    <text evidence="9">Belongs to the FtsQ/DivIB family. FtsQ subfamily.</text>
</comment>
<evidence type="ECO:0000256" key="5">
    <source>
        <dbReference type="ARBA" id="ARBA00022692"/>
    </source>
</evidence>
<organism evidence="12 13">
    <name type="scientific">Novispirillum itersonii</name>
    <name type="common">Aquaspirillum itersonii</name>
    <dbReference type="NCBI Taxonomy" id="189"/>
    <lineage>
        <taxon>Bacteria</taxon>
        <taxon>Pseudomonadati</taxon>
        <taxon>Pseudomonadota</taxon>
        <taxon>Alphaproteobacteria</taxon>
        <taxon>Rhodospirillales</taxon>
        <taxon>Novispirillaceae</taxon>
        <taxon>Novispirillum</taxon>
    </lineage>
</organism>
<sequence>MRHLGFLQNRLVRAALGVLGTAAVLGAAGVSLWLSGLPQAYYAETRQSVSMSVTDYSAMAGVRLRQVAVAGRKRTPAVDVLDALDLPQGAPLLGFSPEEARERLESLPTVKAATVERRLPDQVFVTLIERTPIAIWQNGDDNLLIDAQGMVLGEISAEHLALPLVSGKGAPEAASDLLLMFSTEPALAARVKAAIRVGSRRWDLWLDGYAGSGLQVKLPEVGMESAFNRLAMLEKTQSLLERDLVMIDMRVPDRLIVRNTRDPEDETGPKGKGNFKLPAQNGPGVKAPAAKTAPLPMSGGRDA</sequence>
<dbReference type="InterPro" id="IPR034746">
    <property type="entry name" value="POTRA"/>
</dbReference>
<name>A0A7W9ZDI2_NOVIT</name>
<dbReference type="Gene3D" id="3.10.20.310">
    <property type="entry name" value="membrane protein fhac"/>
    <property type="match status" value="1"/>
</dbReference>
<proteinExistence type="inferred from homology"/>
<evidence type="ECO:0000256" key="2">
    <source>
        <dbReference type="ARBA" id="ARBA00022475"/>
    </source>
</evidence>
<feature type="transmembrane region" description="Helical" evidence="9">
    <location>
        <begin position="12"/>
        <end position="34"/>
    </location>
</feature>
<evidence type="ECO:0000313" key="12">
    <source>
        <dbReference type="EMBL" id="MBB6209513.1"/>
    </source>
</evidence>